<dbReference type="Proteomes" id="UP001341840">
    <property type="component" value="Unassembled WGS sequence"/>
</dbReference>
<dbReference type="SUPFAM" id="SSF51905">
    <property type="entry name" value="FAD/NAD(P)-binding domain"/>
    <property type="match status" value="1"/>
</dbReference>
<sequence>MIEFFESLGVDMELSDMSFSASLDGDGGWGCEWGSRNGLSSLFAQKRNLINPYFWQMLREIINFKDDVIRYLDMLDNNANMDRGETLEQFIKSKGYSELFVNAYLIPICGSIWPCSSERVMSFSASSVLSFCRDLQHLQLFGKPQWLTIKWRSQTYVKVKEELVSRGVQVIANCEVELVSTSEEGD</sequence>
<accession>A0ABU6S5P3</accession>
<proteinExistence type="predicted"/>
<protein>
    <submittedName>
        <fullName evidence="1">Uncharacterized protein</fullName>
    </submittedName>
</protein>
<dbReference type="PANTHER" id="PTHR42923:SF17">
    <property type="entry name" value="AMINE OXIDASE DOMAIN-CONTAINING PROTEIN"/>
    <property type="match status" value="1"/>
</dbReference>
<name>A0ABU6S5P3_9FABA</name>
<dbReference type="EMBL" id="JASCZI010060442">
    <property type="protein sequence ID" value="MED6131612.1"/>
    <property type="molecule type" value="Genomic_DNA"/>
</dbReference>
<comment type="caution">
    <text evidence="1">The sequence shown here is derived from an EMBL/GenBank/DDBJ whole genome shotgun (WGS) entry which is preliminary data.</text>
</comment>
<organism evidence="1 2">
    <name type="scientific">Stylosanthes scabra</name>
    <dbReference type="NCBI Taxonomy" id="79078"/>
    <lineage>
        <taxon>Eukaryota</taxon>
        <taxon>Viridiplantae</taxon>
        <taxon>Streptophyta</taxon>
        <taxon>Embryophyta</taxon>
        <taxon>Tracheophyta</taxon>
        <taxon>Spermatophyta</taxon>
        <taxon>Magnoliopsida</taxon>
        <taxon>eudicotyledons</taxon>
        <taxon>Gunneridae</taxon>
        <taxon>Pentapetalae</taxon>
        <taxon>rosids</taxon>
        <taxon>fabids</taxon>
        <taxon>Fabales</taxon>
        <taxon>Fabaceae</taxon>
        <taxon>Papilionoideae</taxon>
        <taxon>50 kb inversion clade</taxon>
        <taxon>dalbergioids sensu lato</taxon>
        <taxon>Dalbergieae</taxon>
        <taxon>Pterocarpus clade</taxon>
        <taxon>Stylosanthes</taxon>
    </lineage>
</organism>
<evidence type="ECO:0000313" key="1">
    <source>
        <dbReference type="EMBL" id="MED6131612.1"/>
    </source>
</evidence>
<dbReference type="PANTHER" id="PTHR42923">
    <property type="entry name" value="PROTOPORPHYRINOGEN OXIDASE"/>
    <property type="match status" value="1"/>
</dbReference>
<keyword evidence="2" id="KW-1185">Reference proteome</keyword>
<gene>
    <name evidence="1" type="ORF">PIB30_011211</name>
</gene>
<dbReference type="InterPro" id="IPR036188">
    <property type="entry name" value="FAD/NAD-bd_sf"/>
</dbReference>
<evidence type="ECO:0000313" key="2">
    <source>
        <dbReference type="Proteomes" id="UP001341840"/>
    </source>
</evidence>
<dbReference type="InterPro" id="IPR050464">
    <property type="entry name" value="Zeta_carotene_desat/Oxidored"/>
</dbReference>
<reference evidence="1 2" key="1">
    <citation type="journal article" date="2023" name="Plants (Basel)">
        <title>Bridging the Gap: Combining Genomics and Transcriptomics Approaches to Understand Stylosanthes scabra, an Orphan Legume from the Brazilian Caatinga.</title>
        <authorList>
            <person name="Ferreira-Neto J.R.C."/>
            <person name="da Silva M.D."/>
            <person name="Binneck E."/>
            <person name="de Melo N.F."/>
            <person name="da Silva R.H."/>
            <person name="de Melo A.L.T.M."/>
            <person name="Pandolfi V."/>
            <person name="Bustamante F.O."/>
            <person name="Brasileiro-Vidal A.C."/>
            <person name="Benko-Iseppon A.M."/>
        </authorList>
    </citation>
    <scope>NUCLEOTIDE SEQUENCE [LARGE SCALE GENOMIC DNA]</scope>
    <source>
        <tissue evidence="1">Leaves</tissue>
    </source>
</reference>